<feature type="non-terminal residue" evidence="1">
    <location>
        <position position="74"/>
    </location>
</feature>
<proteinExistence type="predicted"/>
<feature type="non-terminal residue" evidence="1">
    <location>
        <position position="1"/>
    </location>
</feature>
<name>A0ABN7XFX3_GIGMA</name>
<keyword evidence="2" id="KW-1185">Reference proteome</keyword>
<accession>A0ABN7XFX3</accession>
<gene>
    <name evidence="1" type="ORF">GMARGA_LOCUS43034</name>
</gene>
<reference evidence="1 2" key="1">
    <citation type="submission" date="2021-06" db="EMBL/GenBank/DDBJ databases">
        <authorList>
            <person name="Kallberg Y."/>
            <person name="Tangrot J."/>
            <person name="Rosling A."/>
        </authorList>
    </citation>
    <scope>NUCLEOTIDE SEQUENCE [LARGE SCALE GENOMIC DNA]</scope>
    <source>
        <strain evidence="1 2">120-4 pot B 10/14</strain>
    </source>
</reference>
<evidence type="ECO:0000313" key="1">
    <source>
        <dbReference type="EMBL" id="CAG8854213.1"/>
    </source>
</evidence>
<organism evidence="1 2">
    <name type="scientific">Gigaspora margarita</name>
    <dbReference type="NCBI Taxonomy" id="4874"/>
    <lineage>
        <taxon>Eukaryota</taxon>
        <taxon>Fungi</taxon>
        <taxon>Fungi incertae sedis</taxon>
        <taxon>Mucoromycota</taxon>
        <taxon>Glomeromycotina</taxon>
        <taxon>Glomeromycetes</taxon>
        <taxon>Diversisporales</taxon>
        <taxon>Gigasporaceae</taxon>
        <taxon>Gigaspora</taxon>
    </lineage>
</organism>
<sequence>INKSKHSYLYTEPYEPIVYGTFGIDQPKPLDMFIIRKKEYLIQIIKNSFNIKDSNIQIMMRLYHIKFSIYPTRI</sequence>
<evidence type="ECO:0000313" key="2">
    <source>
        <dbReference type="Proteomes" id="UP000789901"/>
    </source>
</evidence>
<dbReference type="EMBL" id="CAJVQB010134766">
    <property type="protein sequence ID" value="CAG8854213.1"/>
    <property type="molecule type" value="Genomic_DNA"/>
</dbReference>
<dbReference type="Proteomes" id="UP000789901">
    <property type="component" value="Unassembled WGS sequence"/>
</dbReference>
<comment type="caution">
    <text evidence="1">The sequence shown here is derived from an EMBL/GenBank/DDBJ whole genome shotgun (WGS) entry which is preliminary data.</text>
</comment>
<protein>
    <submittedName>
        <fullName evidence="1">7262_t:CDS:1</fullName>
    </submittedName>
</protein>